<protein>
    <recommendedName>
        <fullName evidence="3">Cyclic nucleotide-binding domain-containing protein</fullName>
    </recommendedName>
</protein>
<dbReference type="SUPFAM" id="SSF51206">
    <property type="entry name" value="cAMP-binding domain-like"/>
    <property type="match status" value="1"/>
</dbReference>
<dbReference type="Proteomes" id="UP001595792">
    <property type="component" value="Unassembled WGS sequence"/>
</dbReference>
<dbReference type="RefSeq" id="WP_378962489.1">
    <property type="nucleotide sequence ID" value="NZ_JBHRXC010000016.1"/>
</dbReference>
<keyword evidence="2" id="KW-1185">Reference proteome</keyword>
<evidence type="ECO:0000313" key="2">
    <source>
        <dbReference type="Proteomes" id="UP001595792"/>
    </source>
</evidence>
<reference evidence="2" key="1">
    <citation type="journal article" date="2019" name="Int. J. Syst. Evol. Microbiol.">
        <title>The Global Catalogue of Microorganisms (GCM) 10K type strain sequencing project: providing services to taxonomists for standard genome sequencing and annotation.</title>
        <authorList>
            <consortium name="The Broad Institute Genomics Platform"/>
            <consortium name="The Broad Institute Genome Sequencing Center for Infectious Disease"/>
            <person name="Wu L."/>
            <person name="Ma J."/>
        </authorList>
    </citation>
    <scope>NUCLEOTIDE SEQUENCE [LARGE SCALE GENOMIC DNA]</scope>
    <source>
        <strain evidence="2">CCM 8689</strain>
    </source>
</reference>
<evidence type="ECO:0000313" key="1">
    <source>
        <dbReference type="EMBL" id="MFC4198492.1"/>
    </source>
</evidence>
<proteinExistence type="predicted"/>
<evidence type="ECO:0008006" key="3">
    <source>
        <dbReference type="Google" id="ProtNLM"/>
    </source>
</evidence>
<organism evidence="1 2">
    <name type="scientific">Pedobacter jamesrossensis</name>
    <dbReference type="NCBI Taxonomy" id="1908238"/>
    <lineage>
        <taxon>Bacteria</taxon>
        <taxon>Pseudomonadati</taxon>
        <taxon>Bacteroidota</taxon>
        <taxon>Sphingobacteriia</taxon>
        <taxon>Sphingobacteriales</taxon>
        <taxon>Sphingobacteriaceae</taxon>
        <taxon>Pedobacter</taxon>
    </lineage>
</organism>
<dbReference type="InterPro" id="IPR018490">
    <property type="entry name" value="cNMP-bd_dom_sf"/>
</dbReference>
<sequence>MNVQNYLENLNALNPLSPGLRAYFDTIAETIAYKKGQKMSLAEKGRYFFPFLASGAIKLYAKVGENSQKGNSFTYSPSEFLYHIVSPMEDPNNKFYWDILEDVEIIAISEKHYSSILKHFFDAYKLNLEFTQMHFNSLLNNMAYNTITNGKPSRPNGQLDEPKDKGE</sequence>
<gene>
    <name evidence="1" type="ORF">ACFOUY_17430</name>
</gene>
<name>A0ABV8NSH3_9SPHI</name>
<dbReference type="Gene3D" id="2.60.120.10">
    <property type="entry name" value="Jelly Rolls"/>
    <property type="match status" value="1"/>
</dbReference>
<dbReference type="EMBL" id="JBHSBY010000139">
    <property type="protein sequence ID" value="MFC4198492.1"/>
    <property type="molecule type" value="Genomic_DNA"/>
</dbReference>
<comment type="caution">
    <text evidence="1">The sequence shown here is derived from an EMBL/GenBank/DDBJ whole genome shotgun (WGS) entry which is preliminary data.</text>
</comment>
<dbReference type="InterPro" id="IPR014710">
    <property type="entry name" value="RmlC-like_jellyroll"/>
</dbReference>
<accession>A0ABV8NSH3</accession>